<sequence>MNQLPAPGDPSVSDPDRSQPAVGACEKIPIPAIELNPFTDFFDGHSRSTSARHMRIDSFLL</sequence>
<dbReference type="HOGENOM" id="CLU_2920298_0_0_5"/>
<gene>
    <name evidence="2" type="ORF">USDA257_p02070</name>
</gene>
<protein>
    <submittedName>
        <fullName evidence="2">Uncharacterized protein</fullName>
    </submittedName>
</protein>
<accession>I3XGB6</accession>
<organism evidence="2">
    <name type="scientific">Sinorhizobium fredii (strain USDA 257)</name>
    <dbReference type="NCBI Taxonomy" id="1185652"/>
    <lineage>
        <taxon>Bacteria</taxon>
        <taxon>Pseudomonadati</taxon>
        <taxon>Pseudomonadota</taxon>
        <taxon>Alphaproteobacteria</taxon>
        <taxon>Hyphomicrobiales</taxon>
        <taxon>Rhizobiaceae</taxon>
        <taxon>Sinorhizobium/Ensifer group</taxon>
        <taxon>Sinorhizobium</taxon>
    </lineage>
</organism>
<proteinExistence type="predicted"/>
<dbReference type="AlphaFoldDB" id="I3XGB6"/>
<dbReference type="EMBL" id="CP003564">
    <property type="protein sequence ID" value="AFL54922.1"/>
    <property type="molecule type" value="Genomic_DNA"/>
</dbReference>
<evidence type="ECO:0000313" key="3">
    <source>
        <dbReference type="Proteomes" id="UP000006180"/>
    </source>
</evidence>
<geneLocation type="plasmid" evidence="3">
    <name>pUSDA257 fragment 1</name>
</geneLocation>
<keyword evidence="2" id="KW-0614">Plasmid</keyword>
<evidence type="ECO:0000256" key="1">
    <source>
        <dbReference type="SAM" id="MobiDB-lite"/>
    </source>
</evidence>
<reference evidence="2" key="1">
    <citation type="journal article" date="2012" name="J. Bacteriol.">
        <title>Complete genome sequence of the broad-host-range strain Sinorhizobium fredii USDA257.</title>
        <authorList>
            <person name="Schuldes J."/>
            <person name="Rodriguez Orbegoso M."/>
            <person name="Schmeisser C."/>
            <person name="Krishnan H.B."/>
            <person name="Daniel R."/>
            <person name="Streit W.R."/>
        </authorList>
    </citation>
    <scope>NUCLEOTIDE SEQUENCE [LARGE SCALE GENOMIC DNA]</scope>
    <source>
        <strain evidence="2">USDA 257</strain>
        <plasmid evidence="2">pUSDA257</plasmid>
    </source>
</reference>
<evidence type="ECO:0000313" key="2">
    <source>
        <dbReference type="EMBL" id="AFL54922.1"/>
    </source>
</evidence>
<name>I3XGB6_SINF2</name>
<feature type="region of interest" description="Disordered" evidence="1">
    <location>
        <begin position="1"/>
        <end position="24"/>
    </location>
</feature>